<evidence type="ECO:0000313" key="1">
    <source>
        <dbReference type="EMBL" id="TVS90794.1"/>
    </source>
</evidence>
<organism evidence="1 2">
    <name type="scientific">Mycobacterium helveticum</name>
    <dbReference type="NCBI Taxonomy" id="2592811"/>
    <lineage>
        <taxon>Bacteria</taxon>
        <taxon>Bacillati</taxon>
        <taxon>Actinomycetota</taxon>
        <taxon>Actinomycetes</taxon>
        <taxon>Mycobacteriales</taxon>
        <taxon>Mycobacteriaceae</taxon>
        <taxon>Mycobacterium</taxon>
    </lineage>
</organism>
<evidence type="ECO:0000313" key="2">
    <source>
        <dbReference type="Proteomes" id="UP000320513"/>
    </source>
</evidence>
<dbReference type="AlphaFoldDB" id="A0A557XXG4"/>
<sequence length="126" mass="13597">MSSQYPAGPAHPLTHSWRQAKGRNEIARCDGGYTDARGAATLSGSSSAATQTFQGDVVGPHLPIPAVIGGRRRRCRSPYGLMRLEMLWMQPIGSNSRPAAPHIDAMLGHHEGGQRYQARQVLTPTP</sequence>
<name>A0A557XXG4_9MYCO</name>
<dbReference type="Proteomes" id="UP000320513">
    <property type="component" value="Unassembled WGS sequence"/>
</dbReference>
<gene>
    <name evidence="1" type="ORF">FPZ47_07620</name>
</gene>
<comment type="caution">
    <text evidence="1">The sequence shown here is derived from an EMBL/GenBank/DDBJ whole genome shotgun (WGS) entry which is preliminary data.</text>
</comment>
<dbReference type="EMBL" id="VMQU01000023">
    <property type="protein sequence ID" value="TVS90794.1"/>
    <property type="molecule type" value="Genomic_DNA"/>
</dbReference>
<reference evidence="1 2" key="1">
    <citation type="submission" date="2019-07" db="EMBL/GenBank/DDBJ databases">
        <title>New Mycobacterium species.</title>
        <authorList>
            <person name="Tortoli E."/>
            <person name="Ghielmetti G."/>
            <person name="Friedel U."/>
            <person name="Trovato A."/>
        </authorList>
    </citation>
    <scope>NUCLEOTIDE SEQUENCE [LARGE SCALE GENOMIC DNA]</scope>
    <source>
        <strain evidence="1 2">16-83</strain>
    </source>
</reference>
<proteinExistence type="predicted"/>
<protein>
    <submittedName>
        <fullName evidence="1">Uncharacterized protein</fullName>
    </submittedName>
</protein>
<accession>A0A557XXG4</accession>
<dbReference type="RefSeq" id="WP_144953961.1">
    <property type="nucleotide sequence ID" value="NZ_VMQU01000023.1"/>
</dbReference>
<keyword evidence="2" id="KW-1185">Reference proteome</keyword>